<dbReference type="GO" id="GO:0051792">
    <property type="term" value="P:medium-chain fatty acid biosynthetic process"/>
    <property type="evidence" value="ECO:0007669"/>
    <property type="project" value="TreeGrafter"/>
</dbReference>
<dbReference type="PANTHER" id="PTHR10794:SF63">
    <property type="entry name" value="ALPHA_BETA HYDROLASE 1, ISOFORM A"/>
    <property type="match status" value="1"/>
</dbReference>
<reference evidence="4" key="1">
    <citation type="submission" date="2013-05" db="EMBL/GenBank/DDBJ databases">
        <authorList>
            <person name="Yim A.K.Y."/>
            <person name="Chan T.F."/>
            <person name="Ji K.M."/>
            <person name="Liu X.Y."/>
            <person name="Zhou J.W."/>
            <person name="Li R.Q."/>
            <person name="Yang K.Y."/>
            <person name="Li J."/>
            <person name="Li M."/>
            <person name="Law P.T.W."/>
            <person name="Wu Y.L."/>
            <person name="Cai Z.L."/>
            <person name="Qin H."/>
            <person name="Bao Y."/>
            <person name="Leung R.K.K."/>
            <person name="Ng P.K.S."/>
            <person name="Zou J."/>
            <person name="Zhong X.J."/>
            <person name="Ran P.X."/>
            <person name="Zhong N.S."/>
            <person name="Liu Z.G."/>
            <person name="Tsui S.K.W."/>
        </authorList>
    </citation>
    <scope>NUCLEOTIDE SEQUENCE</scope>
    <source>
        <strain evidence="4">Derf</strain>
        <tissue evidence="4">Whole organism</tissue>
    </source>
</reference>
<keyword evidence="5" id="KW-1185">Reference proteome</keyword>
<dbReference type="EMBL" id="ASGP02000004">
    <property type="protein sequence ID" value="KAH9510832.1"/>
    <property type="molecule type" value="Genomic_DNA"/>
</dbReference>
<dbReference type="PANTHER" id="PTHR10794">
    <property type="entry name" value="ABHYDROLASE DOMAIN-CONTAINING PROTEIN"/>
    <property type="match status" value="1"/>
</dbReference>
<dbReference type="Proteomes" id="UP000790347">
    <property type="component" value="Unassembled WGS sequence"/>
</dbReference>
<dbReference type="Pfam" id="PF00561">
    <property type="entry name" value="Abhydrolase_1"/>
    <property type="match status" value="1"/>
</dbReference>
<feature type="domain" description="AB hydrolase-1" evidence="3">
    <location>
        <begin position="234"/>
        <end position="473"/>
    </location>
</feature>
<keyword evidence="2" id="KW-1133">Transmembrane helix</keyword>
<dbReference type="InterPro" id="IPR000073">
    <property type="entry name" value="AB_hydrolase_1"/>
</dbReference>
<dbReference type="GO" id="GO:0008126">
    <property type="term" value="F:acetylesterase activity"/>
    <property type="evidence" value="ECO:0007669"/>
    <property type="project" value="TreeGrafter"/>
</dbReference>
<organism evidence="4 5">
    <name type="scientific">Dermatophagoides farinae</name>
    <name type="common">American house dust mite</name>
    <dbReference type="NCBI Taxonomy" id="6954"/>
    <lineage>
        <taxon>Eukaryota</taxon>
        <taxon>Metazoa</taxon>
        <taxon>Ecdysozoa</taxon>
        <taxon>Arthropoda</taxon>
        <taxon>Chelicerata</taxon>
        <taxon>Arachnida</taxon>
        <taxon>Acari</taxon>
        <taxon>Acariformes</taxon>
        <taxon>Sarcoptiformes</taxon>
        <taxon>Astigmata</taxon>
        <taxon>Psoroptidia</taxon>
        <taxon>Analgoidea</taxon>
        <taxon>Pyroglyphidae</taxon>
        <taxon>Dermatophagoidinae</taxon>
        <taxon>Dermatophagoides</taxon>
    </lineage>
</organism>
<comment type="similarity">
    <text evidence="1">Belongs to the AB hydrolase superfamily. AB hydrolase 4 family.</text>
</comment>
<evidence type="ECO:0000259" key="3">
    <source>
        <dbReference type="Pfam" id="PF00561"/>
    </source>
</evidence>
<evidence type="ECO:0000313" key="4">
    <source>
        <dbReference type="EMBL" id="KAH9510832.1"/>
    </source>
</evidence>
<dbReference type="InterPro" id="IPR029058">
    <property type="entry name" value="AB_hydrolase_fold"/>
</dbReference>
<protein>
    <submittedName>
        <fullName evidence="4">Phospholipase abhd3</fullName>
    </submittedName>
</protein>
<evidence type="ECO:0000256" key="2">
    <source>
        <dbReference type="SAM" id="Phobius"/>
    </source>
</evidence>
<dbReference type="Gene3D" id="3.40.50.1820">
    <property type="entry name" value="alpha/beta hydrolase"/>
    <property type="match status" value="1"/>
</dbReference>
<keyword evidence="2" id="KW-0472">Membrane</keyword>
<reference evidence="4" key="2">
    <citation type="journal article" date="2022" name="Res Sq">
        <title>Comparative Genomics Reveals Insights into the Divergent Evolution of Astigmatic Mites and Household Pest Adaptations.</title>
        <authorList>
            <person name="Xiong Q."/>
            <person name="Wan A.T.-Y."/>
            <person name="Liu X.-Y."/>
            <person name="Fung C.S.-H."/>
            <person name="Xiao X."/>
            <person name="Malainual N."/>
            <person name="Hou J."/>
            <person name="Wang L."/>
            <person name="Wang M."/>
            <person name="Yang K."/>
            <person name="Cui Y."/>
            <person name="Leung E."/>
            <person name="Nong W."/>
            <person name="Shin S.-K."/>
            <person name="Au S."/>
            <person name="Jeong K.Y."/>
            <person name="Chew F.T."/>
            <person name="Hui J."/>
            <person name="Leung T.F."/>
            <person name="Tungtrongchitr A."/>
            <person name="Zhong N."/>
            <person name="Liu Z."/>
            <person name="Tsui S."/>
        </authorList>
    </citation>
    <scope>NUCLEOTIDE SEQUENCE</scope>
    <source>
        <strain evidence="4">Derf</strain>
        <tissue evidence="4">Whole organism</tissue>
    </source>
</reference>
<dbReference type="GO" id="GO:0047372">
    <property type="term" value="F:monoacylglycerol lipase activity"/>
    <property type="evidence" value="ECO:0007669"/>
    <property type="project" value="TreeGrafter"/>
</dbReference>
<proteinExistence type="inferred from homology"/>
<comment type="caution">
    <text evidence="4">The sequence shown here is derived from an EMBL/GenBank/DDBJ whole genome shotgun (WGS) entry which is preliminary data.</text>
</comment>
<dbReference type="AlphaFoldDB" id="A0A922L1E0"/>
<gene>
    <name evidence="4" type="primary">ABHD3_2</name>
    <name evidence="4" type="ORF">DERF_009332</name>
</gene>
<evidence type="ECO:0000256" key="1">
    <source>
        <dbReference type="ARBA" id="ARBA00010884"/>
    </source>
</evidence>
<sequence length="507" mass="58340">MRVCVCVLKRSNFKFSIIVVIIVAFIIVSILWYYRSIMETWVSQLPELFWIGTQRVESGLKELSSHLMLRSPPTDWLTIFFELANNATDLLINFYLVNPRTFFAILLCLCYVIYYIRNVVHKPMFICAEGRFKWFIKANCPIVNDNYWPTLWCYETHLLTPISNFLRSLIPELKYHREILSTSDGGQISLDWYDPDGSETKTVYRQTSLDNQEQTLSKHSMSERSVENNKPIALFLPGLAGSSQAEYIKSLVPIAHRIGYRVVVINYRGLGNTPLLTPRMYCAADDADLCTALVHLREANPKEKIIAVGISLGGIILARYLIRSGYHSLVDAAFMVSVCWDIMEGIASMEKGLNFALNQHLTRSLVSIVEANREIFQKLPNIDIDAVSKCRNQREFDEKFTIRMFNFESVSHYYCESSHKGKIACIKTPTFCINAADDMFMPLEYLPLDEVLQSRNVAMLVTQRGGHIGFMDGFIPNFKCEFYSERVIEQYLKALYQLTDIKRDLLL</sequence>
<dbReference type="SUPFAM" id="SSF53474">
    <property type="entry name" value="alpha/beta-Hydrolases"/>
    <property type="match status" value="1"/>
</dbReference>
<name>A0A922L1E0_DERFA</name>
<keyword evidence="2" id="KW-0812">Transmembrane</keyword>
<feature type="transmembrane region" description="Helical" evidence="2">
    <location>
        <begin position="92"/>
        <end position="116"/>
    </location>
</feature>
<accession>A0A922L1E0</accession>
<feature type="transmembrane region" description="Helical" evidence="2">
    <location>
        <begin position="12"/>
        <end position="34"/>
    </location>
</feature>
<dbReference type="GO" id="GO:0051793">
    <property type="term" value="P:medium-chain fatty acid catabolic process"/>
    <property type="evidence" value="ECO:0007669"/>
    <property type="project" value="TreeGrafter"/>
</dbReference>
<dbReference type="InterPro" id="IPR050960">
    <property type="entry name" value="AB_hydrolase_4_sf"/>
</dbReference>
<evidence type="ECO:0000313" key="5">
    <source>
        <dbReference type="Proteomes" id="UP000790347"/>
    </source>
</evidence>